<dbReference type="AlphaFoldDB" id="A0A0A3JFG3"/>
<feature type="domain" description="NERD" evidence="1">
    <location>
        <begin position="1"/>
        <end position="97"/>
    </location>
</feature>
<proteinExistence type="predicted"/>
<dbReference type="Pfam" id="PF08378">
    <property type="entry name" value="NERD"/>
    <property type="match status" value="1"/>
</dbReference>
<evidence type="ECO:0000313" key="3">
    <source>
        <dbReference type="Proteomes" id="UP000030437"/>
    </source>
</evidence>
<protein>
    <recommendedName>
        <fullName evidence="1">NERD domain-containing protein</fullName>
    </recommendedName>
</protein>
<evidence type="ECO:0000259" key="1">
    <source>
        <dbReference type="PROSITE" id="PS50965"/>
    </source>
</evidence>
<evidence type="ECO:0000313" key="2">
    <source>
        <dbReference type="EMBL" id="KGR85762.1"/>
    </source>
</evidence>
<dbReference type="Proteomes" id="UP000030437">
    <property type="component" value="Unassembled WGS sequence"/>
</dbReference>
<accession>A0A0A3JFG3</accession>
<dbReference type="RefSeq" id="WP_036153193.1">
    <property type="nucleotide sequence ID" value="NZ_AVCX01000008.1"/>
</dbReference>
<organism evidence="2 3">
    <name type="scientific">Lysinibacillus odysseyi 34hs-1 = NBRC 100172</name>
    <dbReference type="NCBI Taxonomy" id="1220589"/>
    <lineage>
        <taxon>Bacteria</taxon>
        <taxon>Bacillati</taxon>
        <taxon>Bacillota</taxon>
        <taxon>Bacilli</taxon>
        <taxon>Bacillales</taxon>
        <taxon>Bacillaceae</taxon>
        <taxon>Lysinibacillus</taxon>
    </lineage>
</organism>
<comment type="caution">
    <text evidence="2">The sequence shown here is derived from an EMBL/GenBank/DDBJ whole genome shotgun (WGS) entry which is preliminary data.</text>
</comment>
<gene>
    <name evidence="2" type="ORF">CD32_07890</name>
</gene>
<sequence>MHLEIEHALFYDFTIQLDNAFYQLDVLFISKYFILIVEVKNMVGGISFCDSRHQFVRKREDGVEEGFRNPLDRVRRHVRALSQLIGAAIPIEYAVVF</sequence>
<dbReference type="STRING" id="1220589.CD32_07890"/>
<dbReference type="OrthoDB" id="569879at2"/>
<dbReference type="EMBL" id="JPVP01000053">
    <property type="protein sequence ID" value="KGR85762.1"/>
    <property type="molecule type" value="Genomic_DNA"/>
</dbReference>
<keyword evidence="3" id="KW-1185">Reference proteome</keyword>
<reference evidence="2 3" key="1">
    <citation type="submission" date="2014-02" db="EMBL/GenBank/DDBJ databases">
        <title>Draft genome sequence of Lysinibacillus odysseyi NBRC 100172.</title>
        <authorList>
            <person name="Zhang F."/>
            <person name="Wang G."/>
            <person name="Zhang L."/>
        </authorList>
    </citation>
    <scope>NUCLEOTIDE SEQUENCE [LARGE SCALE GENOMIC DNA]</scope>
    <source>
        <strain evidence="2 3">NBRC 100172</strain>
    </source>
</reference>
<dbReference type="PROSITE" id="PS50965">
    <property type="entry name" value="NERD"/>
    <property type="match status" value="1"/>
</dbReference>
<dbReference type="InterPro" id="IPR011528">
    <property type="entry name" value="NERD"/>
</dbReference>
<name>A0A0A3JFG3_9BACI</name>